<dbReference type="EMBL" id="HG992980">
    <property type="protein sequence ID" value="CAE7034156.1"/>
    <property type="molecule type" value="Genomic_DNA"/>
</dbReference>
<dbReference type="AlphaFoldDB" id="A0A776EIQ2"/>
<dbReference type="Proteomes" id="UP000472372">
    <property type="component" value="Chromosome 4"/>
</dbReference>
<protein>
    <submittedName>
        <fullName evidence="1">Uncharacterized protein</fullName>
    </submittedName>
</protein>
<gene>
    <name evidence="1" type="ORF">PTTW11_05358</name>
</gene>
<name>A0A776EIQ2_9PLEO</name>
<reference evidence="1" key="1">
    <citation type="submission" date="2021-02" db="EMBL/GenBank/DDBJ databases">
        <authorList>
            <person name="Syme A R."/>
            <person name="Syme A R."/>
            <person name="Moolhuijzen P."/>
        </authorList>
    </citation>
    <scope>NUCLEOTIDE SEQUENCE</scope>
    <source>
        <strain evidence="1">W1-1</strain>
    </source>
</reference>
<proteinExistence type="predicted"/>
<evidence type="ECO:0000313" key="2">
    <source>
        <dbReference type="Proteomes" id="UP000472372"/>
    </source>
</evidence>
<sequence length="72" mass="7625">MYIFTQLSILLCAASLVSAGCSVCPLGSGRCTAENGSGCRGGTVKYEYGFARNYCCREAGYEVVKCWSSCDG</sequence>
<accession>A0A776EIQ2</accession>
<organism evidence="1 2">
    <name type="scientific">Pyrenophora teres f. teres</name>
    <dbReference type="NCBI Taxonomy" id="97479"/>
    <lineage>
        <taxon>Eukaryota</taxon>
        <taxon>Fungi</taxon>
        <taxon>Dikarya</taxon>
        <taxon>Ascomycota</taxon>
        <taxon>Pezizomycotina</taxon>
        <taxon>Dothideomycetes</taxon>
        <taxon>Pleosporomycetidae</taxon>
        <taxon>Pleosporales</taxon>
        <taxon>Pleosporineae</taxon>
        <taxon>Pleosporaceae</taxon>
        <taxon>Pyrenophora</taxon>
    </lineage>
</organism>
<evidence type="ECO:0000313" key="1">
    <source>
        <dbReference type="EMBL" id="CAE7034156.1"/>
    </source>
</evidence>